<dbReference type="InterPro" id="IPR000571">
    <property type="entry name" value="Znf_CCCH"/>
</dbReference>
<evidence type="ECO:0000256" key="3">
    <source>
        <dbReference type="ARBA" id="ARBA00022750"/>
    </source>
</evidence>
<keyword evidence="2" id="KW-0677">Repeat</keyword>
<evidence type="ECO:0000256" key="5">
    <source>
        <dbReference type="ARBA" id="ARBA00022833"/>
    </source>
</evidence>
<dbReference type="STRING" id="210143.A0A1R3GTQ8"/>
<dbReference type="Pfam" id="PF22936">
    <property type="entry name" value="Pol_BBD"/>
    <property type="match status" value="1"/>
</dbReference>
<dbReference type="InterPro" id="IPR012337">
    <property type="entry name" value="RNaseH-like_sf"/>
</dbReference>
<keyword evidence="6" id="KW-0238">DNA-binding</keyword>
<dbReference type="Gramene" id="OMO61427">
    <property type="protein sequence ID" value="OMO61427"/>
    <property type="gene ID" value="CCACVL1_23521"/>
</dbReference>
<keyword evidence="12" id="KW-1185">Reference proteome</keyword>
<evidence type="ECO:0000259" key="10">
    <source>
        <dbReference type="PROSITE" id="PS50994"/>
    </source>
</evidence>
<feature type="domain" description="C3H1-type" evidence="9">
    <location>
        <begin position="1465"/>
        <end position="1494"/>
    </location>
</feature>
<dbReference type="PROSITE" id="PS50994">
    <property type="entry name" value="INTEGRASE"/>
    <property type="match status" value="1"/>
</dbReference>
<feature type="region of interest" description="Disordered" evidence="8">
    <location>
        <begin position="15"/>
        <end position="37"/>
    </location>
</feature>
<feature type="zinc finger region" description="C3H1-type" evidence="7">
    <location>
        <begin position="1496"/>
        <end position="1522"/>
    </location>
</feature>
<evidence type="ECO:0000256" key="6">
    <source>
        <dbReference type="ARBA" id="ARBA00023125"/>
    </source>
</evidence>
<evidence type="ECO:0000256" key="4">
    <source>
        <dbReference type="ARBA" id="ARBA00022771"/>
    </source>
</evidence>
<feature type="compositionally biased region" description="Basic and acidic residues" evidence="8">
    <location>
        <begin position="1678"/>
        <end position="1692"/>
    </location>
</feature>
<keyword evidence="1 7" id="KW-0479">Metal-binding</keyword>
<dbReference type="Pfam" id="PF14223">
    <property type="entry name" value="Retrotran_gag_2"/>
    <property type="match status" value="1"/>
</dbReference>
<feature type="region of interest" description="Disordered" evidence="8">
    <location>
        <begin position="1917"/>
        <end position="1936"/>
    </location>
</feature>
<dbReference type="GO" id="GO:0004190">
    <property type="term" value="F:aspartic-type endopeptidase activity"/>
    <property type="evidence" value="ECO:0007669"/>
    <property type="project" value="UniProtKB-KW"/>
</dbReference>
<feature type="domain" description="C3H1-type" evidence="9">
    <location>
        <begin position="1544"/>
        <end position="1571"/>
    </location>
</feature>
<feature type="zinc finger region" description="C3H1-type" evidence="7">
    <location>
        <begin position="1465"/>
        <end position="1494"/>
    </location>
</feature>
<dbReference type="SUPFAM" id="SSF56672">
    <property type="entry name" value="DNA/RNA polymerases"/>
    <property type="match status" value="1"/>
</dbReference>
<evidence type="ECO:0000256" key="1">
    <source>
        <dbReference type="ARBA" id="ARBA00022723"/>
    </source>
</evidence>
<dbReference type="Pfam" id="PF00665">
    <property type="entry name" value="rve"/>
    <property type="match status" value="1"/>
</dbReference>
<feature type="compositionally biased region" description="Basic and acidic residues" evidence="8">
    <location>
        <begin position="25"/>
        <end position="37"/>
    </location>
</feature>
<dbReference type="InterPro" id="IPR041686">
    <property type="entry name" value="Znf-CCCH_3"/>
</dbReference>
<dbReference type="SUPFAM" id="SSF53098">
    <property type="entry name" value="Ribonuclease H-like"/>
    <property type="match status" value="1"/>
</dbReference>
<dbReference type="PANTHER" id="PTHR15725">
    <property type="entry name" value="ZN-FINGER, C-X8-C-X5-C-X3-H TYPE-CONTAINING"/>
    <property type="match status" value="1"/>
</dbReference>
<dbReference type="InterPro" id="IPR057670">
    <property type="entry name" value="SH3_retrovirus"/>
</dbReference>
<evidence type="ECO:0000256" key="8">
    <source>
        <dbReference type="SAM" id="MobiDB-lite"/>
    </source>
</evidence>
<dbReference type="Proteomes" id="UP000188268">
    <property type="component" value="Unassembled WGS sequence"/>
</dbReference>
<dbReference type="Pfam" id="PF15663">
    <property type="entry name" value="zf-CCCH_3"/>
    <property type="match status" value="1"/>
</dbReference>
<dbReference type="InterPro" id="IPR043502">
    <property type="entry name" value="DNA/RNA_pol_sf"/>
</dbReference>
<dbReference type="FunFam" id="4.10.1000.10:FF:000021">
    <property type="entry name" value="Zinc finger CCCH domain-containing protein 17"/>
    <property type="match status" value="1"/>
</dbReference>
<dbReference type="GO" id="GO:0003677">
    <property type="term" value="F:DNA binding"/>
    <property type="evidence" value="ECO:0007669"/>
    <property type="project" value="UniProtKB-KW"/>
</dbReference>
<keyword evidence="3" id="KW-0378">Hydrolase</keyword>
<dbReference type="OrthoDB" id="5395350at2759"/>
<dbReference type="InterPro" id="IPR054722">
    <property type="entry name" value="PolX-like_BBD"/>
</dbReference>
<keyword evidence="3" id="KW-0645">Protease</keyword>
<feature type="compositionally biased region" description="Basic and acidic residues" evidence="8">
    <location>
        <begin position="1942"/>
        <end position="1956"/>
    </location>
</feature>
<dbReference type="GO" id="GO:0015074">
    <property type="term" value="P:DNA integration"/>
    <property type="evidence" value="ECO:0007669"/>
    <property type="project" value="InterPro"/>
</dbReference>
<dbReference type="Gene3D" id="4.10.1000.10">
    <property type="entry name" value="Zinc finger, CCCH-type"/>
    <property type="match status" value="1"/>
</dbReference>
<name>A0A1R3GTQ8_COCAP</name>
<feature type="region of interest" description="Disordered" evidence="8">
    <location>
        <begin position="1589"/>
        <end position="1628"/>
    </location>
</feature>
<evidence type="ECO:0000313" key="12">
    <source>
        <dbReference type="Proteomes" id="UP000188268"/>
    </source>
</evidence>
<dbReference type="GO" id="GO:0008270">
    <property type="term" value="F:zinc ion binding"/>
    <property type="evidence" value="ECO:0007669"/>
    <property type="project" value="UniProtKB-KW"/>
</dbReference>
<reference evidence="11 12" key="1">
    <citation type="submission" date="2013-09" db="EMBL/GenBank/DDBJ databases">
        <title>Corchorus capsularis genome sequencing.</title>
        <authorList>
            <person name="Alam M."/>
            <person name="Haque M.S."/>
            <person name="Islam M.S."/>
            <person name="Emdad E.M."/>
            <person name="Islam M.M."/>
            <person name="Ahmed B."/>
            <person name="Halim A."/>
            <person name="Hossen Q.M.M."/>
            <person name="Hossain M.Z."/>
            <person name="Ahmed R."/>
            <person name="Khan M.M."/>
            <person name="Islam R."/>
            <person name="Rashid M.M."/>
            <person name="Khan S.A."/>
            <person name="Rahman M.S."/>
            <person name="Alam M."/>
        </authorList>
    </citation>
    <scope>NUCLEOTIDE SEQUENCE [LARGE SCALE GENOMIC DNA]</scope>
    <source>
        <strain evidence="12">cv. CVL-1</strain>
        <tissue evidence="11">Whole seedling</tissue>
    </source>
</reference>
<gene>
    <name evidence="11" type="ORF">CCACVL1_23521</name>
</gene>
<dbReference type="EMBL" id="AWWV01013467">
    <property type="protein sequence ID" value="OMO61427.1"/>
    <property type="molecule type" value="Genomic_DNA"/>
</dbReference>
<feature type="region of interest" description="Disordered" evidence="8">
    <location>
        <begin position="1941"/>
        <end position="1996"/>
    </location>
</feature>
<dbReference type="PROSITE" id="PS50103">
    <property type="entry name" value="ZF_C3H1"/>
    <property type="match status" value="3"/>
</dbReference>
<feature type="region of interest" description="Disordered" evidence="8">
    <location>
        <begin position="197"/>
        <end position="250"/>
    </location>
</feature>
<evidence type="ECO:0000259" key="9">
    <source>
        <dbReference type="PROSITE" id="PS50103"/>
    </source>
</evidence>
<proteinExistence type="predicted"/>
<keyword evidence="4 7" id="KW-0863">Zinc-finger</keyword>
<feature type="domain" description="Integrase catalytic" evidence="10">
    <location>
        <begin position="484"/>
        <end position="650"/>
    </location>
</feature>
<dbReference type="Gene3D" id="3.30.420.10">
    <property type="entry name" value="Ribonuclease H-like superfamily/Ribonuclease H"/>
    <property type="match status" value="1"/>
</dbReference>
<dbReference type="CDD" id="cd09272">
    <property type="entry name" value="RNase_HI_RT_Ty1"/>
    <property type="match status" value="1"/>
</dbReference>
<feature type="compositionally biased region" description="Low complexity" evidence="8">
    <location>
        <begin position="227"/>
        <end position="245"/>
    </location>
</feature>
<dbReference type="Pfam" id="PF25597">
    <property type="entry name" value="SH3_retrovirus"/>
    <property type="match status" value="1"/>
</dbReference>
<dbReference type="SMART" id="SM00356">
    <property type="entry name" value="ZnF_C3H1"/>
    <property type="match status" value="3"/>
</dbReference>
<dbReference type="PANTHER" id="PTHR15725:SF0">
    <property type="entry name" value="ZINC FINGER CCCH DOMAIN-CONTAINING PROTEIN 32-LIKE"/>
    <property type="match status" value="1"/>
</dbReference>
<comment type="caution">
    <text evidence="11">The sequence shown here is derived from an EMBL/GenBank/DDBJ whole genome shotgun (WGS) entry which is preliminary data.</text>
</comment>
<protein>
    <submittedName>
        <fullName evidence="11">Zinc finger, CCCH-type</fullName>
    </submittedName>
</protein>
<dbReference type="Pfam" id="PF13976">
    <property type="entry name" value="gag_pre-integrs"/>
    <property type="match status" value="1"/>
</dbReference>
<feature type="compositionally biased region" description="Polar residues" evidence="8">
    <location>
        <begin position="1986"/>
        <end position="1996"/>
    </location>
</feature>
<dbReference type="InterPro" id="IPR025724">
    <property type="entry name" value="GAG-pre-integrase_dom"/>
</dbReference>
<feature type="domain" description="C3H1-type" evidence="9">
    <location>
        <begin position="1496"/>
        <end position="1522"/>
    </location>
</feature>
<evidence type="ECO:0000256" key="7">
    <source>
        <dbReference type="PROSITE-ProRule" id="PRU00723"/>
    </source>
</evidence>
<dbReference type="GO" id="GO:0003729">
    <property type="term" value="F:mRNA binding"/>
    <property type="evidence" value="ECO:0007669"/>
    <property type="project" value="TreeGrafter"/>
</dbReference>
<accession>A0A1R3GTQ8</accession>
<dbReference type="Pfam" id="PF07727">
    <property type="entry name" value="RVT_2"/>
    <property type="match status" value="1"/>
</dbReference>
<dbReference type="InterPro" id="IPR001584">
    <property type="entry name" value="Integrase_cat-core"/>
</dbReference>
<feature type="zinc finger region" description="C3H1-type" evidence="7">
    <location>
        <begin position="1544"/>
        <end position="1571"/>
    </location>
</feature>
<keyword evidence="3" id="KW-0064">Aspartyl protease</keyword>
<sequence>MLGLIESQDMLGFINGATPMPKSHVSKDEDAKQEKENPDFVAWRRSDRLLRGWITGTLSEEALGLVVGLETSAEVWKALVDSFTQDTQEREISLQLQLQNHTKDGHSMADYIRIFKNVCDDLAAIGKPVDDRAKVFGLLRGLGSDYESFITSMLKPPIPTYNDLIPLLQGHETMKSLHQTSKSPNLNMAFMSQRNTANRNFSKRGRGSFSSRGRGFPQTYNNKFNRNDGYSGSNSNGSSTHGNNSQDDSGKTNIVCQICKLPKHTALDCYNRFNHAYQSEKARQAMAMKLDGPIDNSWFPDTAASAHMTADPGILSSLSQYHGCDKILIGDGSLLDISHTGTMDIPVLDGNLQLNNVLVVPEIKKNLLSAGQLTDDYPYTCEFSSAGVVIKDRETGKMIAKGSKQDGVYALGTKEKAAFFSTRFKTASDEVWHQRLGHPQPKVVELLKKNKLITSTSGNKVEHFCDSCQMAKACRLPFILSNEFCDTPMDVIHCDLWGAAPVASFQKFKYYVIFVDEYSRFTWYFPLKHKSDFFQCFLNFHAYVENQFGKKIKVFQCDEGGEFTDGRFVQFLQNNGIKLQYACPKTPEQNGLVERKHRNIVELGLTLLFHSHTPKRYWVEAFGTAIWLINRQPSRVLDWKSPFELLYNKSPDYSCLRVFGSKCFPFLRSHSKNKLEPRSLPCIFLGYSELHKGYRCLHPPSGRVYISRHVTFDEKVFPFKDHGSLFAPSDTCDFTEFIDWFSGSPADEDTLGKPTTFTPLHVSETQSLEDVSLGASSFPDVSYATTPSHSSTPESATDFTLINEEVHNPDPSIPMNHVQQEEVVINSEPQVPSTNSSPIATRQSHGIAKPNPKYFNDDFCFTATSIPIEPKSVKTALKHPDWKTAMEEEIHALMQNDTWELVPQSNSMNIVGCKWVFKTKTKADGSLERLKARLVAKGFNQVPGVDFLETFSPVVKPATIRVVLTIALARDWEIRQLDVKNAFLHGFLNEPVFMTQPPGFQNSQHPNYVCKLNKALYGLRQAPRAWFDRFSTFLLSFGFTCSVADSSLFVLQSSRGTILLLLYVDDIILTGSNSHFLRDFIAALGREFSMKDLGPLHYFLGVSVTPFDGGILLHQAQYARELLDRALMHNCKPISTPMATKSGSSPNDDALYSDAPFYRSIVGGLQYLTFTRPDICYSVNYLCQFMHQPTNLHFRLVKRLLRYVQGTIDYGIRLLRHQPLELCGFSDADWAGCSLTRRSTTGYCTYLGGNCISWSAKKQPTVARSSTKAEYRALASAAAEMTWLSFVLRDIGVYLKKPPVLFSDNISALHMTINPVFHARTKHIEIDYHFVREKVSAGSLVTQFVSSSNQVADVFTKALPRHALLLLRVKLGLCQIPQPSLRGRDETPDFVAMSNTNRLHLDYRNSYSRFQERLDKFESGIFEAGDQKWRLWKVTSHISTSDEKVYAEFKLRTLNIDKTMEDEFLKRNTDCVYFLASPLTCKKGMECEYRHSEMARFNPRSCWYWMHGNCINPTCSFRHPPLDGNTQVSSESAALPYPSSTPATNTSIPCYFYFNGFCYKGERCSYSHGHDAIAGKLLKTDALPMDQKTTTENDAGAAPTEVHTSPSKSAPKPSKDVVPQLKEEQQQSAPKIMPLKTVSPKLPVFESEEAPLFKSGSWLLNEGLTVSSSPICEDESSEEKVDDHVEPEERGESSPGFDVLVDNKLEDLDYENDSEYLLAPDKEQMEQFLSYDFEDSVQREARYPNVEFPYDQDVCDVHEDSDNEFIPDIVRRPRGRPRDSRLDSTFQKRRRLLPVDPFYELGEPSSDELDVDLRDILSKRRVAGANPLNFLSRRSEYSHVTGRSSGRPQRHGIHRKLRGRLASHAGKHSIESMGDQGFFSNGGNHCHRLKHLEPNRSIRRPFREKWLPKQRTISSQVSRHLVSRERKLSHPSTAFTGPKTLAEIKEEKRKTEEAGGRMRPSSRTTSVDFQGPKPLSEILKEKGRNDTASNGNTSSS</sequence>
<keyword evidence="5 7" id="KW-0862">Zinc</keyword>
<organism evidence="11 12">
    <name type="scientific">Corchorus capsularis</name>
    <name type="common">Jute</name>
    <dbReference type="NCBI Taxonomy" id="210143"/>
    <lineage>
        <taxon>Eukaryota</taxon>
        <taxon>Viridiplantae</taxon>
        <taxon>Streptophyta</taxon>
        <taxon>Embryophyta</taxon>
        <taxon>Tracheophyta</taxon>
        <taxon>Spermatophyta</taxon>
        <taxon>Magnoliopsida</taxon>
        <taxon>eudicotyledons</taxon>
        <taxon>Gunneridae</taxon>
        <taxon>Pentapetalae</taxon>
        <taxon>rosids</taxon>
        <taxon>malvids</taxon>
        <taxon>Malvales</taxon>
        <taxon>Malvaceae</taxon>
        <taxon>Grewioideae</taxon>
        <taxon>Apeibeae</taxon>
        <taxon>Corchorus</taxon>
    </lineage>
</organism>
<feature type="region of interest" description="Disordered" evidence="8">
    <location>
        <begin position="1669"/>
        <end position="1696"/>
    </location>
</feature>
<dbReference type="InterPro" id="IPR013103">
    <property type="entry name" value="RVT_2"/>
</dbReference>
<dbReference type="InterPro" id="IPR036397">
    <property type="entry name" value="RNaseH_sf"/>
</dbReference>
<evidence type="ECO:0000256" key="2">
    <source>
        <dbReference type="ARBA" id="ARBA00022737"/>
    </source>
</evidence>
<feature type="compositionally biased region" description="Low complexity" evidence="8">
    <location>
        <begin position="207"/>
        <end position="216"/>
    </location>
</feature>
<evidence type="ECO:0000313" key="11">
    <source>
        <dbReference type="EMBL" id="OMO61427.1"/>
    </source>
</evidence>